<dbReference type="CDD" id="cd06260">
    <property type="entry name" value="DUF820-like"/>
    <property type="match status" value="1"/>
</dbReference>
<dbReference type="InterPro" id="IPR008538">
    <property type="entry name" value="Uma2"/>
</dbReference>
<dbReference type="PANTHER" id="PTHR34107:SF4">
    <property type="entry name" value="SLL1222 PROTEIN"/>
    <property type="match status" value="1"/>
</dbReference>
<dbReference type="EMBL" id="CADCUQ010000486">
    <property type="protein sequence ID" value="CAA9408726.1"/>
    <property type="molecule type" value="Genomic_DNA"/>
</dbReference>
<evidence type="ECO:0000259" key="1">
    <source>
        <dbReference type="Pfam" id="PF05685"/>
    </source>
</evidence>
<protein>
    <recommendedName>
        <fullName evidence="1">Putative restriction endonuclease domain-containing protein</fullName>
    </recommendedName>
</protein>
<dbReference type="AlphaFoldDB" id="A0A6J4PCC1"/>
<dbReference type="InterPro" id="IPR011335">
    <property type="entry name" value="Restrct_endonuc-II-like"/>
</dbReference>
<dbReference type="Pfam" id="PF05685">
    <property type="entry name" value="Uma2"/>
    <property type="match status" value="1"/>
</dbReference>
<dbReference type="PANTHER" id="PTHR34107">
    <property type="entry name" value="SLL0198 PROTEIN-RELATED"/>
    <property type="match status" value="1"/>
</dbReference>
<evidence type="ECO:0000313" key="2">
    <source>
        <dbReference type="EMBL" id="CAA9408726.1"/>
    </source>
</evidence>
<feature type="domain" description="Putative restriction endonuclease" evidence="1">
    <location>
        <begin position="27"/>
        <end position="195"/>
    </location>
</feature>
<gene>
    <name evidence="2" type="ORF">AVDCRST_MAG64-2163</name>
</gene>
<sequence>MIRALPKPKRKVCVGPADHGRRMSLDDFDRAVGSEGHLYELSKGVVQVVNVPGGNHANQFQEVRDQLVGYRLANPGVITFIGGGGEAKLLIGPAQSERHPDVAVYTTPQPKGGDLWSVWVPDVVVEIVSPGSAKRDYEEKPDEYLAVGVKEYWIVDAAKKRMTVLTRWRGQWKQAIVKPPKKYATIRLPGFALDLKRVLAAAK</sequence>
<dbReference type="SUPFAM" id="SSF52980">
    <property type="entry name" value="Restriction endonuclease-like"/>
    <property type="match status" value="1"/>
</dbReference>
<accession>A0A6J4PCC1</accession>
<dbReference type="InterPro" id="IPR012296">
    <property type="entry name" value="Nuclease_put_TT1808"/>
</dbReference>
<organism evidence="2">
    <name type="scientific">uncultured Phycisphaerae bacterium</name>
    <dbReference type="NCBI Taxonomy" id="904963"/>
    <lineage>
        <taxon>Bacteria</taxon>
        <taxon>Pseudomonadati</taxon>
        <taxon>Planctomycetota</taxon>
        <taxon>Phycisphaerae</taxon>
        <taxon>environmental samples</taxon>
    </lineage>
</organism>
<reference evidence="2" key="1">
    <citation type="submission" date="2020-02" db="EMBL/GenBank/DDBJ databases">
        <authorList>
            <person name="Meier V. D."/>
        </authorList>
    </citation>
    <scope>NUCLEOTIDE SEQUENCE</scope>
    <source>
        <strain evidence="2">AVDCRST_MAG64</strain>
    </source>
</reference>
<name>A0A6J4PCC1_9BACT</name>
<proteinExistence type="predicted"/>
<dbReference type="Gene3D" id="3.90.1570.10">
    <property type="entry name" value="tt1808, chain A"/>
    <property type="match status" value="1"/>
</dbReference>